<reference evidence="9 10" key="1">
    <citation type="submission" date="2019-08" db="EMBL/GenBank/DDBJ databases">
        <title>Dermacoccus abyssi strain HZAU 226, whole genome Nanopore sequencing project.</title>
        <authorList>
            <person name="Guo A."/>
            <person name="Zhang X."/>
            <person name="Ruan Y."/>
            <person name="Liu W."/>
            <person name="Chen Q."/>
            <person name="Gu L."/>
        </authorList>
    </citation>
    <scope>NUCLEOTIDE SEQUENCE [LARGE SCALE GENOMIC DNA]</scope>
    <source>
        <strain evidence="9 10">HZAU 226</strain>
    </source>
</reference>
<dbReference type="Pfam" id="PF03720">
    <property type="entry name" value="UDPG_MGDP_dh_C"/>
    <property type="match status" value="1"/>
</dbReference>
<dbReference type="Gene3D" id="3.40.50.720">
    <property type="entry name" value="NAD(P)-binding Rossmann-like Domain"/>
    <property type="match status" value="2"/>
</dbReference>
<dbReference type="InterPro" id="IPR014026">
    <property type="entry name" value="UDP-Glc/GDP-Man_DH_dimer"/>
</dbReference>
<evidence type="ECO:0000256" key="1">
    <source>
        <dbReference type="ARBA" id="ARBA00004701"/>
    </source>
</evidence>
<dbReference type="Pfam" id="PF00984">
    <property type="entry name" value="UDPG_MGDP_dh"/>
    <property type="match status" value="1"/>
</dbReference>
<dbReference type="SMART" id="SM00984">
    <property type="entry name" value="UDPG_MGDP_dh_C"/>
    <property type="match status" value="1"/>
</dbReference>
<dbReference type="SUPFAM" id="SSF48179">
    <property type="entry name" value="6-phosphogluconate dehydrogenase C-terminal domain-like"/>
    <property type="match status" value="1"/>
</dbReference>
<evidence type="ECO:0000313" key="9">
    <source>
        <dbReference type="EMBL" id="QEH93823.1"/>
    </source>
</evidence>
<dbReference type="Gene3D" id="1.20.5.100">
    <property type="entry name" value="Cytochrome c1, transmembrane anchor, C-terminal"/>
    <property type="match status" value="1"/>
</dbReference>
<dbReference type="SUPFAM" id="SSF52413">
    <property type="entry name" value="UDP-glucose/GDP-mannose dehydrogenase C-terminal domain"/>
    <property type="match status" value="1"/>
</dbReference>
<dbReference type="PIRSF" id="PIRSF000124">
    <property type="entry name" value="UDPglc_GDPman_dh"/>
    <property type="match status" value="1"/>
</dbReference>
<gene>
    <name evidence="9" type="ORF">FV141_09985</name>
</gene>
<dbReference type="InterPro" id="IPR008927">
    <property type="entry name" value="6-PGluconate_DH-like_C_sf"/>
</dbReference>
<dbReference type="InterPro" id="IPR028357">
    <property type="entry name" value="UDPglc_DH_bac"/>
</dbReference>
<evidence type="ECO:0000256" key="4">
    <source>
        <dbReference type="ARBA" id="ARBA00023002"/>
    </source>
</evidence>
<dbReference type="Proteomes" id="UP000323565">
    <property type="component" value="Chromosome"/>
</dbReference>
<evidence type="ECO:0000256" key="5">
    <source>
        <dbReference type="ARBA" id="ARBA00023027"/>
    </source>
</evidence>
<evidence type="ECO:0000256" key="2">
    <source>
        <dbReference type="ARBA" id="ARBA00006601"/>
    </source>
</evidence>
<sequence length="445" mass="46978">MSLKISVIGTGYLGAVHAACMAELGHTVVGIDTDASKIEALAAGRSPIYEPGLPELLTSTGESGRLTWSTDISAAADADVHFVCVGTPQRAGEYAANTDYVFAAFTALAPHMKAGSIAVGKSTVPVGTVPRVLEAIRENVTDGIDARLVWNPEFLREGFAVKDTLTPDRFVYGVEGEFADADVEKLDEVYDKALAAGTPRLVTNYATAELVKVSANAFLATKISFINAMAEICEATGGDVLALADAIGHDERIGRKFLGAGVGFGGGCLPKDIRAFLARGEELGLPDSVAFLRGVDATNLRRRERVVTLVEGALGDVAGKPIAVLGAAFKPNSDDIRDSPALDVAERLVQLGADVRVHDPEALPVARANRPGPNYVDTVDEALDGAQIVLHLTEWKQYRELDPAEVATKVANKVVIDGRNALDGARWADAGFTVHSLGRPVVEAR</sequence>
<dbReference type="Pfam" id="PF03721">
    <property type="entry name" value="UDPG_MGDP_dh_N"/>
    <property type="match status" value="1"/>
</dbReference>
<dbReference type="PANTHER" id="PTHR43750:SF3">
    <property type="entry name" value="UDP-GLUCOSE 6-DEHYDROGENASE TUAD"/>
    <property type="match status" value="1"/>
</dbReference>
<name>A0ABX5ZAK8_9MICO</name>
<dbReference type="InterPro" id="IPR017476">
    <property type="entry name" value="UDP-Glc/GDP-Man"/>
</dbReference>
<accession>A0ABX5ZAK8</accession>
<evidence type="ECO:0000256" key="3">
    <source>
        <dbReference type="ARBA" id="ARBA00012954"/>
    </source>
</evidence>
<organism evidence="9 10">
    <name type="scientific">Dermacoccus abyssi</name>
    <dbReference type="NCBI Taxonomy" id="322596"/>
    <lineage>
        <taxon>Bacteria</taxon>
        <taxon>Bacillati</taxon>
        <taxon>Actinomycetota</taxon>
        <taxon>Actinomycetes</taxon>
        <taxon>Micrococcales</taxon>
        <taxon>Dermacoccaceae</taxon>
        <taxon>Dermacoccus</taxon>
    </lineage>
</organism>
<dbReference type="InterPro" id="IPR036291">
    <property type="entry name" value="NAD(P)-bd_dom_sf"/>
</dbReference>
<dbReference type="InterPro" id="IPR014027">
    <property type="entry name" value="UDP-Glc/GDP-Man_DH_C"/>
</dbReference>
<evidence type="ECO:0000256" key="7">
    <source>
        <dbReference type="PIRNR" id="PIRNR000124"/>
    </source>
</evidence>
<feature type="domain" description="UDP-glucose/GDP-mannose dehydrogenase C-terminal" evidence="8">
    <location>
        <begin position="323"/>
        <end position="424"/>
    </location>
</feature>
<dbReference type="SUPFAM" id="SSF51735">
    <property type="entry name" value="NAD(P)-binding Rossmann-fold domains"/>
    <property type="match status" value="1"/>
</dbReference>
<protein>
    <recommendedName>
        <fullName evidence="3 7">UDP-glucose 6-dehydrogenase</fullName>
        <ecNumber evidence="3 7">1.1.1.22</ecNumber>
    </recommendedName>
</protein>
<keyword evidence="5 7" id="KW-0520">NAD</keyword>
<proteinExistence type="inferred from homology"/>
<comment type="catalytic activity">
    <reaction evidence="6 7">
        <text>UDP-alpha-D-glucose + 2 NAD(+) + H2O = UDP-alpha-D-glucuronate + 2 NADH + 3 H(+)</text>
        <dbReference type="Rhea" id="RHEA:23596"/>
        <dbReference type="ChEBI" id="CHEBI:15377"/>
        <dbReference type="ChEBI" id="CHEBI:15378"/>
        <dbReference type="ChEBI" id="CHEBI:57540"/>
        <dbReference type="ChEBI" id="CHEBI:57945"/>
        <dbReference type="ChEBI" id="CHEBI:58052"/>
        <dbReference type="ChEBI" id="CHEBI:58885"/>
        <dbReference type="EC" id="1.1.1.22"/>
    </reaction>
</comment>
<dbReference type="InterPro" id="IPR001732">
    <property type="entry name" value="UDP-Glc/GDP-Man_DH_N"/>
</dbReference>
<dbReference type="PANTHER" id="PTHR43750">
    <property type="entry name" value="UDP-GLUCOSE 6-DEHYDROGENASE TUAD"/>
    <property type="match status" value="1"/>
</dbReference>
<dbReference type="InterPro" id="IPR036220">
    <property type="entry name" value="UDP-Glc/GDP-Man_DH_C_sf"/>
</dbReference>
<keyword evidence="10" id="KW-1185">Reference proteome</keyword>
<dbReference type="PIRSF" id="PIRSF500134">
    <property type="entry name" value="UDPglc_DH_bac"/>
    <property type="match status" value="1"/>
</dbReference>
<dbReference type="NCBIfam" id="TIGR03026">
    <property type="entry name" value="NDP-sugDHase"/>
    <property type="match status" value="1"/>
</dbReference>
<evidence type="ECO:0000313" key="10">
    <source>
        <dbReference type="Proteomes" id="UP000323565"/>
    </source>
</evidence>
<dbReference type="EMBL" id="CP043031">
    <property type="protein sequence ID" value="QEH93823.1"/>
    <property type="molecule type" value="Genomic_DNA"/>
</dbReference>
<keyword evidence="4 7" id="KW-0560">Oxidoreductase</keyword>
<evidence type="ECO:0000256" key="6">
    <source>
        <dbReference type="ARBA" id="ARBA00047473"/>
    </source>
</evidence>
<comment type="pathway">
    <text evidence="1">Nucleotide-sugar biosynthesis; UDP-alpha-D-glucuronate biosynthesis; UDP-alpha-D-glucuronate from UDP-alpha-D-glucose: step 1/1.</text>
</comment>
<comment type="similarity">
    <text evidence="2 7">Belongs to the UDP-glucose/GDP-mannose dehydrogenase family.</text>
</comment>
<dbReference type="EC" id="1.1.1.22" evidence="3 7"/>
<evidence type="ECO:0000259" key="8">
    <source>
        <dbReference type="SMART" id="SM00984"/>
    </source>
</evidence>